<feature type="region of interest" description="Disordered" evidence="1">
    <location>
        <begin position="1"/>
        <end position="44"/>
    </location>
</feature>
<dbReference type="Gene3D" id="3.10.450.540">
    <property type="match status" value="1"/>
</dbReference>
<evidence type="ECO:0008006" key="5">
    <source>
        <dbReference type="Google" id="ProtNLM"/>
    </source>
</evidence>
<evidence type="ECO:0000256" key="2">
    <source>
        <dbReference type="SAM" id="Phobius"/>
    </source>
</evidence>
<keyword evidence="4" id="KW-1185">Reference proteome</keyword>
<feature type="compositionally biased region" description="Pro residues" evidence="1">
    <location>
        <begin position="99"/>
        <end position="116"/>
    </location>
</feature>
<protein>
    <recommendedName>
        <fullName evidence="5">Conjugative transposon protein TcpC</fullName>
    </recommendedName>
</protein>
<evidence type="ECO:0000313" key="3">
    <source>
        <dbReference type="EMBL" id="GIJ60061.1"/>
    </source>
</evidence>
<dbReference type="InterPro" id="IPR035628">
    <property type="entry name" value="TcpC_C"/>
</dbReference>
<reference evidence="3" key="1">
    <citation type="submission" date="2021-01" db="EMBL/GenBank/DDBJ databases">
        <title>Whole genome shotgun sequence of Virgisporangium aurantiacum NBRC 16421.</title>
        <authorList>
            <person name="Komaki H."/>
            <person name="Tamura T."/>
        </authorList>
    </citation>
    <scope>NUCLEOTIDE SEQUENCE</scope>
    <source>
        <strain evidence="3">NBRC 16421</strain>
    </source>
</reference>
<dbReference type="Pfam" id="PF12642">
    <property type="entry name" value="TpcC"/>
    <property type="match status" value="1"/>
</dbReference>
<name>A0A8J3Z9V6_9ACTN</name>
<evidence type="ECO:0000256" key="1">
    <source>
        <dbReference type="SAM" id="MobiDB-lite"/>
    </source>
</evidence>
<dbReference type="Proteomes" id="UP000612585">
    <property type="component" value="Unassembled WGS sequence"/>
</dbReference>
<keyword evidence="2" id="KW-0812">Transmembrane</keyword>
<dbReference type="AlphaFoldDB" id="A0A8J3Z9V6"/>
<feature type="region of interest" description="Disordered" evidence="1">
    <location>
        <begin position="56"/>
        <end position="204"/>
    </location>
</feature>
<keyword evidence="2" id="KW-0472">Membrane</keyword>
<feature type="compositionally biased region" description="Pro residues" evidence="1">
    <location>
        <begin position="59"/>
        <end position="92"/>
    </location>
</feature>
<sequence length="546" mass="56985">MTQNDVHRPDPAGTYHQPWAHATPPGNGTTVQPAQQPSHFPPQVAVAVRHGVLGVHPQPAAPAYPQPAPATYPRPAAPAYPQPAAPAYPQPAAPAYAQPGPPPAAPAYAQPGPPAPAYAQPAPASPAPVPSLPSAPPVNSEPNRPAEPTRRKRFGRNRKKPGGIGPAAAAAQTHTPSLENRLDVAGDEATDPDPGFVIENGTVEPLDGGPRKVRLRSRFAGGRWRRHVLLLMMMFALLVVVVNGVYRLAGKALYDPPRPEPGDAFPVAQASGYAARFVYAYLTWDQADPRQRAEQLSVFFPQRTDNQHGWDGHGKQRVVGQPLPAGVTTRDDHRAVVHLAALVEPGGWTCMDVAVSAADGGRALAITSYAAFTACPPVAAASAPAENRPADDAAAAEMRPTIVSFFRAYGVSSPDLAQLVTPDSGITGLRGAGVFVDVTRVFVPLRGDGDASDERVAEVVMRWRTASGGAVIQTYRLALRSIGGRWFVHSIHGGVESAEIAPAVGGVAPPPSEPTASPTRPGGQPEPVVSGSGPLPGSRTPPPSGT</sequence>
<feature type="compositionally biased region" description="Pro residues" evidence="1">
    <location>
        <begin position="123"/>
        <end position="136"/>
    </location>
</feature>
<organism evidence="3 4">
    <name type="scientific">Virgisporangium aurantiacum</name>
    <dbReference type="NCBI Taxonomy" id="175570"/>
    <lineage>
        <taxon>Bacteria</taxon>
        <taxon>Bacillati</taxon>
        <taxon>Actinomycetota</taxon>
        <taxon>Actinomycetes</taxon>
        <taxon>Micromonosporales</taxon>
        <taxon>Micromonosporaceae</taxon>
        <taxon>Virgisporangium</taxon>
    </lineage>
</organism>
<comment type="caution">
    <text evidence="3">The sequence shown here is derived from an EMBL/GenBank/DDBJ whole genome shotgun (WGS) entry which is preliminary data.</text>
</comment>
<accession>A0A8J3Z9V6</accession>
<dbReference type="CDD" id="cd16386">
    <property type="entry name" value="TcpC_N"/>
    <property type="match status" value="1"/>
</dbReference>
<dbReference type="RefSeq" id="WP_204003841.1">
    <property type="nucleotide sequence ID" value="NZ_BOPG01000050.1"/>
</dbReference>
<feature type="compositionally biased region" description="Basic and acidic residues" evidence="1">
    <location>
        <begin position="1"/>
        <end position="10"/>
    </location>
</feature>
<feature type="transmembrane region" description="Helical" evidence="2">
    <location>
        <begin position="228"/>
        <end position="249"/>
    </location>
</feature>
<dbReference type="InterPro" id="IPR024735">
    <property type="entry name" value="TcpC"/>
</dbReference>
<feature type="compositionally biased region" description="Polar residues" evidence="1">
    <location>
        <begin position="26"/>
        <end position="38"/>
    </location>
</feature>
<keyword evidence="2" id="KW-1133">Transmembrane helix</keyword>
<proteinExistence type="predicted"/>
<dbReference type="CDD" id="cd16428">
    <property type="entry name" value="TcpC_C"/>
    <property type="match status" value="1"/>
</dbReference>
<feature type="region of interest" description="Disordered" evidence="1">
    <location>
        <begin position="503"/>
        <end position="546"/>
    </location>
</feature>
<feature type="compositionally biased region" description="Basic residues" evidence="1">
    <location>
        <begin position="150"/>
        <end position="161"/>
    </location>
</feature>
<evidence type="ECO:0000313" key="4">
    <source>
        <dbReference type="Proteomes" id="UP000612585"/>
    </source>
</evidence>
<dbReference type="EMBL" id="BOPG01000050">
    <property type="protein sequence ID" value="GIJ60061.1"/>
    <property type="molecule type" value="Genomic_DNA"/>
</dbReference>
<gene>
    <name evidence="3" type="ORF">Vau01_075770</name>
</gene>